<comment type="caution">
    <text evidence="8">The sequence shown here is derived from an EMBL/GenBank/DDBJ whole genome shotgun (WGS) entry which is preliminary data.</text>
</comment>
<protein>
    <recommendedName>
        <fullName evidence="7">UvrD-like helicase ATP-binding domain-containing protein</fullName>
    </recommendedName>
</protein>
<evidence type="ECO:0000256" key="5">
    <source>
        <dbReference type="PROSITE-ProRule" id="PRU00560"/>
    </source>
</evidence>
<feature type="region of interest" description="Disordered" evidence="6">
    <location>
        <begin position="200"/>
        <end position="222"/>
    </location>
</feature>
<feature type="domain" description="UvrD-like helicase ATP-binding" evidence="7">
    <location>
        <begin position="531"/>
        <end position="881"/>
    </location>
</feature>
<evidence type="ECO:0000256" key="1">
    <source>
        <dbReference type="ARBA" id="ARBA00022741"/>
    </source>
</evidence>
<keyword evidence="4 5" id="KW-0067">ATP-binding</keyword>
<dbReference type="Gene3D" id="1.25.40.10">
    <property type="entry name" value="Tetratricopeptide repeat domain"/>
    <property type="match status" value="1"/>
</dbReference>
<evidence type="ECO:0000256" key="2">
    <source>
        <dbReference type="ARBA" id="ARBA00022801"/>
    </source>
</evidence>
<gene>
    <name evidence="8" type="ORF">DFH08DRAFT_1075732</name>
</gene>
<keyword evidence="2 5" id="KW-0378">Hydrolase</keyword>
<dbReference type="SUPFAM" id="SSF52540">
    <property type="entry name" value="P-loop containing nucleoside triphosphate hydrolases"/>
    <property type="match status" value="1"/>
</dbReference>
<dbReference type="GO" id="GO:0005524">
    <property type="term" value="F:ATP binding"/>
    <property type="evidence" value="ECO:0007669"/>
    <property type="project" value="UniProtKB-UniRule"/>
</dbReference>
<keyword evidence="9" id="KW-1185">Reference proteome</keyword>
<dbReference type="GO" id="GO:0016787">
    <property type="term" value="F:hydrolase activity"/>
    <property type="evidence" value="ECO:0007669"/>
    <property type="project" value="UniProtKB-UniRule"/>
</dbReference>
<organism evidence="8 9">
    <name type="scientific">Mycena albidolilacea</name>
    <dbReference type="NCBI Taxonomy" id="1033008"/>
    <lineage>
        <taxon>Eukaryota</taxon>
        <taxon>Fungi</taxon>
        <taxon>Dikarya</taxon>
        <taxon>Basidiomycota</taxon>
        <taxon>Agaricomycotina</taxon>
        <taxon>Agaricomycetes</taxon>
        <taxon>Agaricomycetidae</taxon>
        <taxon>Agaricales</taxon>
        <taxon>Marasmiineae</taxon>
        <taxon>Mycenaceae</taxon>
        <taxon>Mycena</taxon>
    </lineage>
</organism>
<evidence type="ECO:0000256" key="4">
    <source>
        <dbReference type="ARBA" id="ARBA00022840"/>
    </source>
</evidence>
<dbReference type="PANTHER" id="PTHR21529">
    <property type="entry name" value="MAMMARY TURMOR VIRUS RECEPTOR HOMOLOG 1, 2 MTVR1, 2"/>
    <property type="match status" value="1"/>
</dbReference>
<dbReference type="Pfam" id="PF00580">
    <property type="entry name" value="UvrD-helicase"/>
    <property type="match status" value="1"/>
</dbReference>
<dbReference type="PANTHER" id="PTHR21529:SF4">
    <property type="entry name" value="TPR AND ANKYRIN REPEAT-CONTAINING PROTEIN 1"/>
    <property type="match status" value="1"/>
</dbReference>
<dbReference type="PROSITE" id="PS51198">
    <property type="entry name" value="UVRD_HELICASE_ATP_BIND"/>
    <property type="match status" value="1"/>
</dbReference>
<dbReference type="InterPro" id="IPR014016">
    <property type="entry name" value="UvrD-like_ATP-bd"/>
</dbReference>
<dbReference type="EMBL" id="JARIHO010000008">
    <property type="protein sequence ID" value="KAJ7356587.1"/>
    <property type="molecule type" value="Genomic_DNA"/>
</dbReference>
<evidence type="ECO:0000259" key="7">
    <source>
        <dbReference type="PROSITE" id="PS51198"/>
    </source>
</evidence>
<evidence type="ECO:0000256" key="3">
    <source>
        <dbReference type="ARBA" id="ARBA00022806"/>
    </source>
</evidence>
<evidence type="ECO:0000313" key="8">
    <source>
        <dbReference type="EMBL" id="KAJ7356587.1"/>
    </source>
</evidence>
<dbReference type="InterPro" id="IPR011990">
    <property type="entry name" value="TPR-like_helical_dom_sf"/>
</dbReference>
<proteinExistence type="predicted"/>
<reference evidence="8" key="1">
    <citation type="submission" date="2023-03" db="EMBL/GenBank/DDBJ databases">
        <title>Massive genome expansion in bonnet fungi (Mycena s.s.) driven by repeated elements and novel gene families across ecological guilds.</title>
        <authorList>
            <consortium name="Lawrence Berkeley National Laboratory"/>
            <person name="Harder C.B."/>
            <person name="Miyauchi S."/>
            <person name="Viragh M."/>
            <person name="Kuo A."/>
            <person name="Thoen E."/>
            <person name="Andreopoulos B."/>
            <person name="Lu D."/>
            <person name="Skrede I."/>
            <person name="Drula E."/>
            <person name="Henrissat B."/>
            <person name="Morin E."/>
            <person name="Kohler A."/>
            <person name="Barry K."/>
            <person name="LaButti K."/>
            <person name="Morin E."/>
            <person name="Salamov A."/>
            <person name="Lipzen A."/>
            <person name="Mereny Z."/>
            <person name="Hegedus B."/>
            <person name="Baldrian P."/>
            <person name="Stursova M."/>
            <person name="Weitz H."/>
            <person name="Taylor A."/>
            <person name="Grigoriev I.V."/>
            <person name="Nagy L.G."/>
            <person name="Martin F."/>
            <person name="Kauserud H."/>
        </authorList>
    </citation>
    <scope>NUCLEOTIDE SEQUENCE</scope>
    <source>
        <strain evidence="8">CBHHK002</strain>
    </source>
</reference>
<dbReference type="SUPFAM" id="SSF48452">
    <property type="entry name" value="TPR-like"/>
    <property type="match status" value="1"/>
</dbReference>
<feature type="binding site" evidence="5">
    <location>
        <begin position="552"/>
        <end position="559"/>
    </location>
    <ligand>
        <name>ATP</name>
        <dbReference type="ChEBI" id="CHEBI:30616"/>
    </ligand>
</feature>
<feature type="compositionally biased region" description="Basic residues" evidence="6">
    <location>
        <begin position="208"/>
        <end position="222"/>
    </location>
</feature>
<keyword evidence="1 5" id="KW-0547">Nucleotide-binding</keyword>
<dbReference type="GO" id="GO:0004386">
    <property type="term" value="F:helicase activity"/>
    <property type="evidence" value="ECO:0007669"/>
    <property type="project" value="UniProtKB-UniRule"/>
</dbReference>
<sequence length="2175" mass="245913">MRTRQNLSWKVVDQPCQSLVPNSNLPPRLDPPSFTHPWRLWVSQETRSLCKNRPFFEDMPLSAPTMVPPRKASYRGDLFDTSILTSIDAVEAAADEFQVIVNESNVERILDEVIAQEHPAVVRLVLSSLNEDLVMSCFPATPEGFGASVAFKILSQLSVFFLMLGHSVPSLHEQHPALVNEAPGTLATLSAKLFADGAEPDPAAPGAKKGKATSQKKAKNARRVALTKNTLDPTPFEHLDISIPETPDEYLASSSNFLVYVRQAYLESLRIPAVAESVKAALLPAEPNSFPGSEELLDPTEVDVVPMDQANDSLVSYPTSQHLKFSTLYRKRATGFGEWEVNIAQRADRDLREYNKRDRKTCSLIVKKMRELSNGVFSPDNYKQINGDSAEVPIYEAKVTKDLRLVYQIDCGPIYDKKTEQQMLKIFGVYEEVQLTRGTFWDSMSRELGKKGQEYKDRCALRQPSIASDSDGYTFVPVTFPSPEEARFSPGSVPDLPSDDAEQIQSLLLKTVHFSQELLDHILADREMAVVLQISPRELDIIEYPYSCYVLGRSGTGKSTTIIYKMLMVEASSELTPPTERKIRQLFVCRSPILAEKVGEHFTKLIRGYRPAAVPGNLKAAKKADRALVADADNDWRSDLPKKYSELQDTDFPLFVSFEQLCSMIECDMAAGGVVPARKSTVTYDKFRKEYWPHFQQSLRKGFESSMVFSEFMGVIMGSEETLTLESHSLDRNAYLKVSERSQSTFAHQRGQIYDLFEKYLNEKRLRGDTDLADRTHEILKFLHGRGVPGRKIDYLYVDEVQDNLLVDTLLLRSLCQNPNGLFWAGDTAQTISAGSSFRFNELKAFLFRIQAQRQKKHPEYNFHPAIPPRAFQLTVNYRSHTGIINCAHSIIEVITKLWPDAIDMLDPERGTVDGLRPIFFTNWDSESAQSRQFLFGEQQSGGPIELGAQQCILVRNDAARKKLQALVGDIGLIMSLNESKGLEFNDVLLYNFFEDSGATEKQWRVVLNLVANGPPAPALDNMRHATVCTELKFLYVAITRARNNIWIADCSSKGEPMRVLWTSKDQVQNCILGTDTPRFALSSTAEEWKEQGNKFFQNNRFSQARLCYTRAYMPNEAAVAQAYHLHHEASELPCSSRREIARRKAPFLDAAAAFRQCATNSAGITTRQAYLRMAGECFESAEDFDQAISAYTSAQCFGRVAELYQHLGKFDDAVATVQDYRRDIDSHIYERVISAARIFYFNKKQTEKARKLFIKPEEALIYLEERGAAMNGERATILESLGRLSDAAKIHVEDGQTSKAIALFLKDQNTERASDAVLRGLWEQFSFGVLPDTKNAPVSDLLETAAQIDVSAISQSKRDEISMFYAIANGEKSKLRLLGHSFLRIDNQPAALLCFDQYFTELPKIPTLPIAEVAENLEVFFEYVKLLYKVVLGVDPCSSAATRKLFGYRKEGENAYYIPPGTYLYLALSDSSSDNRRLLTGSELRTIFQHSLRARMVEKIREENEMCRITQAFGGSCPTFALFNGHCNRGNCPQEHISLPAFDSRQYNLRVRIHLQQILIYQGLMINGIDTDQRRFWLSRLYAVLNPLSYHLGSAVTLELGLIPEAQPGLQLVKEWIRDCVYTLRFKPELHFVTQLIQLAELGFQFDGRNAMAYLNRGPFMVDSARPEIYQRFPDKQYVVAEFITALEDRYGWSVSYGVSFLRHVILSGLDIQVNVLCDLAEHICTRLVVADRLGPFGSIHNITLPLSWLVKRPVIAEHRNTNAVWLFARALVELLEPMYSGTRADRLLFENKTLAHDTIGYMIREIFLARICKCLCLLAYNFKSNRLREFVWQSITSLRRDLNRRFTPLCSRYVQARTWPGIVAAVRASAAGSTHDEMVQIVHTARDQPRPVEGVRQIVYEQMADIPRLLGYPQWMISTRAGSHGPQEADVVPTMSAATTDAANNAPNDEEAEADERLPEDAPIDMPSIAEPEPRSEEELLAGAKIYKMILWAHRRVEQRKQGADKSALTSGLLEFFAECRGRSLVMGQPHRLYRVYFLGPLPHLLLCLDIAHTRAQEEMEGIQSEFKGADHKSYEDLDRKRTDVQRFLSRVIAIQKALNPTAEIHTRRNLSDLKELVGEAVTLLTALPFGTPPGLSGHLNIAYKGILQPWRAATRRMEPKPQLNTEDEFEMY</sequence>
<dbReference type="Gene3D" id="3.40.50.300">
    <property type="entry name" value="P-loop containing nucleotide triphosphate hydrolases"/>
    <property type="match status" value="2"/>
</dbReference>
<feature type="region of interest" description="Disordered" evidence="6">
    <location>
        <begin position="1943"/>
        <end position="1978"/>
    </location>
</feature>
<evidence type="ECO:0000256" key="6">
    <source>
        <dbReference type="SAM" id="MobiDB-lite"/>
    </source>
</evidence>
<accession>A0AAD7AEC1</accession>
<dbReference type="Proteomes" id="UP001218218">
    <property type="component" value="Unassembled WGS sequence"/>
</dbReference>
<keyword evidence="3 5" id="KW-0347">Helicase</keyword>
<dbReference type="InterPro" id="IPR027417">
    <property type="entry name" value="P-loop_NTPase"/>
</dbReference>
<dbReference type="InterPro" id="IPR039904">
    <property type="entry name" value="TRANK1"/>
</dbReference>
<name>A0AAD7AEC1_9AGAR</name>
<evidence type="ECO:0000313" key="9">
    <source>
        <dbReference type="Proteomes" id="UP001218218"/>
    </source>
</evidence>